<protein>
    <submittedName>
        <fullName evidence="10">Membrane protein DedA, SNARE-associated domain</fullName>
    </submittedName>
</protein>
<dbReference type="GO" id="GO:0005886">
    <property type="term" value="C:plasma membrane"/>
    <property type="evidence" value="ECO:0007669"/>
    <property type="project" value="UniProtKB-SubCell"/>
</dbReference>
<accession>A0A1H9BSA3</accession>
<organism evidence="10 11">
    <name type="scientific">Solimonas aquatica</name>
    <dbReference type="NCBI Taxonomy" id="489703"/>
    <lineage>
        <taxon>Bacteria</taxon>
        <taxon>Pseudomonadati</taxon>
        <taxon>Pseudomonadota</taxon>
        <taxon>Gammaproteobacteria</taxon>
        <taxon>Nevskiales</taxon>
        <taxon>Nevskiaceae</taxon>
        <taxon>Solimonas</taxon>
    </lineage>
</organism>
<keyword evidence="6 7" id="KW-0472">Membrane</keyword>
<feature type="transmembrane region" description="Helical" evidence="7">
    <location>
        <begin position="140"/>
        <end position="173"/>
    </location>
</feature>
<dbReference type="InterPro" id="IPR032816">
    <property type="entry name" value="VTT_dom"/>
</dbReference>
<dbReference type="Pfam" id="PF09335">
    <property type="entry name" value="VTT_dom"/>
    <property type="match status" value="1"/>
</dbReference>
<feature type="transmembrane region" description="Helical" evidence="7">
    <location>
        <begin position="242"/>
        <end position="262"/>
    </location>
</feature>
<dbReference type="EMBL" id="FOFS01000002">
    <property type="protein sequence ID" value="SEP91719.1"/>
    <property type="molecule type" value="Genomic_DNA"/>
</dbReference>
<evidence type="ECO:0000256" key="2">
    <source>
        <dbReference type="ARBA" id="ARBA00010792"/>
    </source>
</evidence>
<dbReference type="AlphaFoldDB" id="A0A1H9BSA3"/>
<name>A0A1H9BSA3_9GAMM</name>
<dbReference type="InterPro" id="IPR032818">
    <property type="entry name" value="DedA-like"/>
</dbReference>
<feature type="transmembrane region" description="Helical" evidence="7">
    <location>
        <begin position="450"/>
        <end position="467"/>
    </location>
</feature>
<evidence type="ECO:0000256" key="1">
    <source>
        <dbReference type="ARBA" id="ARBA00004651"/>
    </source>
</evidence>
<dbReference type="STRING" id="489703.SAMN04488038_102200"/>
<sequence>MHDFLQVLLEWIQAHPQGALWLLFGIAFFDSLFVIGAFVPAAPPLFAIGALVAMGGMELSSAIVIAALGALSGDSISFWLGRHYGERLFNSRMLARHPEALARGQRFFERFGAFSVVLARFLGPLRALTPALAAAAGMRYWLFLLADIIGAFAWAGALILPGVVFGASLGLAAEAAGRLASLLLGLVVLLWLVLWLVMIIARLLQRHASAWVHALLDWSQRHRGIERYSMALLDEDLPETPALTVLAMVLLLAAGPLLYLSAGSGLHSYPSALDAAIFQVMRDLNTPSGVVLAQHLVQIGSWTVYGPLAVLVLLTLLALRMLRAAAHWLAALAFGGMIALGLYAIPLLPQPFDYFDTTDAVAAHGRDLVLAIITYSFLPVLLSTGQNAALRLIHYSASATVILLVLLAQLYLGLQWPSVALLLLGFGLGWTALLGIGYRRHGALALPAGRVLPVVALGFSLALGWQWQHPERNLENQRPVLHALSLSQWQGAAFKRLPPQRLDTSGRLRQTFTLQWAGELEVIAAQLRAAGWQEPAALSPRQALHWLTSSAAIADLPVLPQVHAGHNPALAMRLPVDAEEQYFLRLWPTRYQLDDGRRIWIGSVARQQARSFHRLLRYPVAVELHPPLAPLFNTLPAETQRIPGPLWLLWSLSPREPAAAAPSASP</sequence>
<feature type="domain" description="LssY-like C-terminal" evidence="9">
    <location>
        <begin position="498"/>
        <end position="612"/>
    </location>
</feature>
<dbReference type="InterPro" id="IPR025902">
    <property type="entry name" value="LssY-like-C_dom"/>
</dbReference>
<evidence type="ECO:0000256" key="5">
    <source>
        <dbReference type="ARBA" id="ARBA00022989"/>
    </source>
</evidence>
<evidence type="ECO:0000256" key="4">
    <source>
        <dbReference type="ARBA" id="ARBA00022692"/>
    </source>
</evidence>
<feature type="transmembrane region" description="Helical" evidence="7">
    <location>
        <begin position="179"/>
        <end position="201"/>
    </location>
</feature>
<reference evidence="10 11" key="1">
    <citation type="submission" date="2016-10" db="EMBL/GenBank/DDBJ databases">
        <authorList>
            <person name="de Groot N.N."/>
        </authorList>
    </citation>
    <scope>NUCLEOTIDE SEQUENCE [LARGE SCALE GENOMIC DNA]</scope>
    <source>
        <strain evidence="10 11">DSM 25927</strain>
    </source>
</reference>
<evidence type="ECO:0000256" key="3">
    <source>
        <dbReference type="ARBA" id="ARBA00022475"/>
    </source>
</evidence>
<evidence type="ECO:0000313" key="10">
    <source>
        <dbReference type="EMBL" id="SEP91719.1"/>
    </source>
</evidence>
<proteinExistence type="inferred from homology"/>
<dbReference type="OrthoDB" id="9780918at2"/>
<feature type="domain" description="VTT" evidence="8">
    <location>
        <begin position="46"/>
        <end position="162"/>
    </location>
</feature>
<evidence type="ECO:0000313" key="11">
    <source>
        <dbReference type="Proteomes" id="UP000199233"/>
    </source>
</evidence>
<evidence type="ECO:0000256" key="7">
    <source>
        <dbReference type="SAM" id="Phobius"/>
    </source>
</evidence>
<dbReference type="PANTHER" id="PTHR30353:SF15">
    <property type="entry name" value="INNER MEMBRANE PROTEIN YABI"/>
    <property type="match status" value="1"/>
</dbReference>
<feature type="transmembrane region" description="Helical" evidence="7">
    <location>
        <begin position="299"/>
        <end position="319"/>
    </location>
</feature>
<dbReference type="RefSeq" id="WP_093282170.1">
    <property type="nucleotide sequence ID" value="NZ_FOFS01000002.1"/>
</dbReference>
<gene>
    <name evidence="10" type="ORF">SAMN04488038_102200</name>
</gene>
<dbReference type="Proteomes" id="UP000199233">
    <property type="component" value="Unassembled WGS sequence"/>
</dbReference>
<evidence type="ECO:0000256" key="6">
    <source>
        <dbReference type="ARBA" id="ARBA00023136"/>
    </source>
</evidence>
<comment type="subcellular location">
    <subcellularLocation>
        <location evidence="1">Cell membrane</location>
        <topology evidence="1">Multi-pass membrane protein</topology>
    </subcellularLocation>
</comment>
<keyword evidence="11" id="KW-1185">Reference proteome</keyword>
<comment type="similarity">
    <text evidence="2">Belongs to the DedA family.</text>
</comment>
<feature type="transmembrane region" description="Helical" evidence="7">
    <location>
        <begin position="20"/>
        <end position="39"/>
    </location>
</feature>
<keyword evidence="3" id="KW-1003">Cell membrane</keyword>
<evidence type="ECO:0000259" key="8">
    <source>
        <dbReference type="Pfam" id="PF09335"/>
    </source>
</evidence>
<dbReference type="PANTHER" id="PTHR30353">
    <property type="entry name" value="INNER MEMBRANE PROTEIN DEDA-RELATED"/>
    <property type="match status" value="1"/>
</dbReference>
<feature type="transmembrane region" description="Helical" evidence="7">
    <location>
        <begin position="368"/>
        <end position="385"/>
    </location>
</feature>
<evidence type="ECO:0000259" key="9">
    <source>
        <dbReference type="Pfam" id="PF14067"/>
    </source>
</evidence>
<feature type="transmembrane region" description="Helical" evidence="7">
    <location>
        <begin position="392"/>
        <end position="412"/>
    </location>
</feature>
<keyword evidence="4 7" id="KW-0812">Transmembrane</keyword>
<dbReference type="Pfam" id="PF14067">
    <property type="entry name" value="LssY_C"/>
    <property type="match status" value="1"/>
</dbReference>
<feature type="transmembrane region" description="Helical" evidence="7">
    <location>
        <begin position="326"/>
        <end position="348"/>
    </location>
</feature>
<feature type="transmembrane region" description="Helical" evidence="7">
    <location>
        <begin position="418"/>
        <end position="438"/>
    </location>
</feature>
<keyword evidence="5 7" id="KW-1133">Transmembrane helix</keyword>